<evidence type="ECO:0000256" key="3">
    <source>
        <dbReference type="ARBA" id="ARBA00022679"/>
    </source>
</evidence>
<dbReference type="EC" id="2.5.1.30" evidence="7"/>
<dbReference type="OrthoDB" id="9805316at2"/>
<dbReference type="PANTHER" id="PTHR12001">
    <property type="entry name" value="GERANYLGERANYL PYROPHOSPHATE SYNTHASE"/>
    <property type="match status" value="1"/>
</dbReference>
<dbReference type="EMBL" id="FWFD01000007">
    <property type="protein sequence ID" value="SLM84987.1"/>
    <property type="molecule type" value="Genomic_DNA"/>
</dbReference>
<evidence type="ECO:0000313" key="8">
    <source>
        <dbReference type="Proteomes" id="UP000195918"/>
    </source>
</evidence>
<evidence type="ECO:0000256" key="1">
    <source>
        <dbReference type="ARBA" id="ARBA00001946"/>
    </source>
</evidence>
<keyword evidence="5" id="KW-0460">Magnesium</keyword>
<protein>
    <submittedName>
        <fullName evidence="7">Heptaprenyl diphosphate synthase component II</fullName>
        <ecNumber evidence="7">2.5.1.30</ecNumber>
    </submittedName>
</protein>
<dbReference type="RefSeq" id="WP_086950630.1">
    <property type="nucleotide sequence ID" value="NZ_FWFD01000007.1"/>
</dbReference>
<dbReference type="InterPro" id="IPR033749">
    <property type="entry name" value="Polyprenyl_synt_CS"/>
</dbReference>
<name>A0A1X6WL51_9ENTE</name>
<dbReference type="CDD" id="cd00685">
    <property type="entry name" value="Trans_IPPS_HT"/>
    <property type="match status" value="1"/>
</dbReference>
<dbReference type="InterPro" id="IPR008949">
    <property type="entry name" value="Isoprenoid_synthase_dom_sf"/>
</dbReference>
<evidence type="ECO:0000256" key="6">
    <source>
        <dbReference type="RuleBase" id="RU004466"/>
    </source>
</evidence>
<organism evidence="7 8">
    <name type="scientific">Vagococcus fluvialis bH819</name>
    <dbReference type="NCBI Taxonomy" id="1255619"/>
    <lineage>
        <taxon>Bacteria</taxon>
        <taxon>Bacillati</taxon>
        <taxon>Bacillota</taxon>
        <taxon>Bacilli</taxon>
        <taxon>Lactobacillales</taxon>
        <taxon>Enterococcaceae</taxon>
        <taxon>Vagococcus</taxon>
    </lineage>
</organism>
<dbReference type="GO" id="GO:0046872">
    <property type="term" value="F:metal ion binding"/>
    <property type="evidence" value="ECO:0007669"/>
    <property type="project" value="UniProtKB-KW"/>
</dbReference>
<dbReference type="Gene3D" id="1.10.600.10">
    <property type="entry name" value="Farnesyl Diphosphate Synthase"/>
    <property type="match status" value="1"/>
</dbReference>
<dbReference type="SUPFAM" id="SSF48576">
    <property type="entry name" value="Terpenoid synthases"/>
    <property type="match status" value="1"/>
</dbReference>
<sequence length="327" mass="37642">MAVHPLWEKYPDIEKDLIETKKVMEKSVKIRNKDITHALQMFFEAGGKLLRPAYFLLFSKFGDADMPEKKAHRVAASLEILHVATLVHDDIIDDSPIRRALPSIQATYGQDIAVYTGDFLFTVYFHLLATSTRSFRTIEMNANSMKRILVGELDQMNLRYNTNITVKQYFQHIKGKTAQLFEFACFEGAHFSDSSKMIQLTAKRIGYNIGMAFQIMDDILDYKASESDMQKPVFEDLKNGYYTLPLILAMEKHQDEFAPYLEKRTDLSDAELQEVRDLIAKYEGIEKAEAIAERFTDRALAGIKKLPDRQEKDILYDVTATLLKRNN</sequence>
<evidence type="ECO:0000256" key="5">
    <source>
        <dbReference type="ARBA" id="ARBA00022842"/>
    </source>
</evidence>
<dbReference type="PANTHER" id="PTHR12001:SF69">
    <property type="entry name" value="ALL TRANS-POLYPRENYL-DIPHOSPHATE SYNTHASE PDSS1"/>
    <property type="match status" value="1"/>
</dbReference>
<dbReference type="Proteomes" id="UP000195918">
    <property type="component" value="Unassembled WGS sequence"/>
</dbReference>
<keyword evidence="8" id="KW-1185">Reference proteome</keyword>
<evidence type="ECO:0000256" key="4">
    <source>
        <dbReference type="ARBA" id="ARBA00022723"/>
    </source>
</evidence>
<evidence type="ECO:0000256" key="2">
    <source>
        <dbReference type="ARBA" id="ARBA00006706"/>
    </source>
</evidence>
<accession>A0A1X6WL51</accession>
<keyword evidence="3 6" id="KW-0808">Transferase</keyword>
<comment type="similarity">
    <text evidence="2 6">Belongs to the FPP/GGPP synthase family.</text>
</comment>
<proteinExistence type="inferred from homology"/>
<dbReference type="Pfam" id="PF00348">
    <property type="entry name" value="polyprenyl_synt"/>
    <property type="match status" value="1"/>
</dbReference>
<dbReference type="InterPro" id="IPR000092">
    <property type="entry name" value="Polyprenyl_synt"/>
</dbReference>
<evidence type="ECO:0000313" key="7">
    <source>
        <dbReference type="EMBL" id="SLM84987.1"/>
    </source>
</evidence>
<dbReference type="PROSITE" id="PS00444">
    <property type="entry name" value="POLYPRENYL_SYNTHASE_2"/>
    <property type="match status" value="1"/>
</dbReference>
<dbReference type="GO" id="GO:0000010">
    <property type="term" value="F:heptaprenyl diphosphate synthase activity"/>
    <property type="evidence" value="ECO:0007669"/>
    <property type="project" value="UniProtKB-EC"/>
</dbReference>
<dbReference type="GO" id="GO:0008299">
    <property type="term" value="P:isoprenoid biosynthetic process"/>
    <property type="evidence" value="ECO:0007669"/>
    <property type="project" value="InterPro"/>
</dbReference>
<gene>
    <name evidence="7" type="ORF">FM121_02750</name>
</gene>
<comment type="cofactor">
    <cofactor evidence="1">
        <name>Mg(2+)</name>
        <dbReference type="ChEBI" id="CHEBI:18420"/>
    </cofactor>
</comment>
<keyword evidence="4" id="KW-0479">Metal-binding</keyword>
<reference evidence="8" key="1">
    <citation type="submission" date="2017-02" db="EMBL/GenBank/DDBJ databases">
        <authorList>
            <person name="Dridi B."/>
        </authorList>
    </citation>
    <scope>NUCLEOTIDE SEQUENCE [LARGE SCALE GENOMIC DNA]</scope>
    <source>
        <strain evidence="8">bH819</strain>
    </source>
</reference>
<dbReference type="SFLD" id="SFLDS00005">
    <property type="entry name" value="Isoprenoid_Synthase_Type_I"/>
    <property type="match status" value="1"/>
</dbReference>
<dbReference type="AlphaFoldDB" id="A0A1X6WL51"/>